<feature type="transmembrane region" description="Helical" evidence="1">
    <location>
        <begin position="72"/>
        <end position="96"/>
    </location>
</feature>
<keyword evidence="1" id="KW-1133">Transmembrane helix</keyword>
<keyword evidence="1" id="KW-0812">Transmembrane</keyword>
<gene>
    <name evidence="2" type="ORF">WG66_15746</name>
</gene>
<dbReference type="Proteomes" id="UP000054988">
    <property type="component" value="Unassembled WGS sequence"/>
</dbReference>
<organism evidence="2 3">
    <name type="scientific">Moniliophthora roreri</name>
    <name type="common">Frosty pod rot fungus</name>
    <name type="synonym">Monilia roreri</name>
    <dbReference type="NCBI Taxonomy" id="221103"/>
    <lineage>
        <taxon>Eukaryota</taxon>
        <taxon>Fungi</taxon>
        <taxon>Dikarya</taxon>
        <taxon>Basidiomycota</taxon>
        <taxon>Agaricomycotina</taxon>
        <taxon>Agaricomycetes</taxon>
        <taxon>Agaricomycetidae</taxon>
        <taxon>Agaricales</taxon>
        <taxon>Marasmiineae</taxon>
        <taxon>Marasmiaceae</taxon>
        <taxon>Moniliophthora</taxon>
    </lineage>
</organism>
<evidence type="ECO:0000256" key="1">
    <source>
        <dbReference type="SAM" id="Phobius"/>
    </source>
</evidence>
<reference evidence="2 3" key="1">
    <citation type="submission" date="2015-12" db="EMBL/GenBank/DDBJ databases">
        <title>Draft genome sequence of Moniliophthora roreri, the causal agent of frosty pod rot of cacao.</title>
        <authorList>
            <person name="Aime M.C."/>
            <person name="Diaz-Valderrama J.R."/>
            <person name="Kijpornyongpan T."/>
            <person name="Phillips-Mora W."/>
        </authorList>
    </citation>
    <scope>NUCLEOTIDE SEQUENCE [LARGE SCALE GENOMIC DNA]</scope>
    <source>
        <strain evidence="2 3">MCA 2952</strain>
    </source>
</reference>
<feature type="transmembrane region" description="Helical" evidence="1">
    <location>
        <begin position="162"/>
        <end position="183"/>
    </location>
</feature>
<feature type="transmembrane region" description="Helical" evidence="1">
    <location>
        <begin position="41"/>
        <end position="60"/>
    </location>
</feature>
<proteinExistence type="predicted"/>
<accession>A0A0W0F5T7</accession>
<keyword evidence="1" id="KW-0472">Membrane</keyword>
<comment type="caution">
    <text evidence="2">The sequence shown here is derived from an EMBL/GenBank/DDBJ whole genome shotgun (WGS) entry which is preliminary data.</text>
</comment>
<dbReference type="AlphaFoldDB" id="A0A0W0F5T7"/>
<name>A0A0W0F5T7_MONRR</name>
<sequence>MGAVTRTAQTITRAKYSALILSSCIEETAFDNSVQDVVLGAIYHVTFVLLNCLADSILIYRLYVMWGYKRRITVVPIIGMILLLLLGMATTVLSAIGSASPYLGPLKWGLDLYADDIGRGYDCANAIWNLLLTFLLAGRIWWINRKACAIPSTVTQQKYKTIIAVLLESGILYPVALIAHVVAITCWNDPSLIDLAPFAIQMAGIAPTLIIFRTALPAKHGEGYARLPTHDIGDYPL</sequence>
<protein>
    <submittedName>
        <fullName evidence="2">Uncharacterized protein</fullName>
    </submittedName>
</protein>
<evidence type="ECO:0000313" key="2">
    <source>
        <dbReference type="EMBL" id="KTB31690.1"/>
    </source>
</evidence>
<evidence type="ECO:0000313" key="3">
    <source>
        <dbReference type="Proteomes" id="UP000054988"/>
    </source>
</evidence>
<feature type="transmembrane region" description="Helical" evidence="1">
    <location>
        <begin position="195"/>
        <end position="216"/>
    </location>
</feature>
<dbReference type="EMBL" id="LATX01002301">
    <property type="protein sequence ID" value="KTB31690.1"/>
    <property type="molecule type" value="Genomic_DNA"/>
</dbReference>
<feature type="transmembrane region" description="Helical" evidence="1">
    <location>
        <begin position="126"/>
        <end position="142"/>
    </location>
</feature>